<protein>
    <recommendedName>
        <fullName evidence="4">Secreted protein</fullName>
    </recommendedName>
</protein>
<name>A0A2U3KMX2_9BACT</name>
<gene>
    <name evidence="2" type="ORF">SBA1_340043</name>
</gene>
<proteinExistence type="predicted"/>
<reference evidence="3" key="1">
    <citation type="submission" date="2018-02" db="EMBL/GenBank/DDBJ databases">
        <authorList>
            <person name="Hausmann B."/>
        </authorList>
    </citation>
    <scope>NUCLEOTIDE SEQUENCE [LARGE SCALE GENOMIC DNA]</scope>
    <source>
        <strain evidence="3">Peat soil MAG SbA1</strain>
    </source>
</reference>
<evidence type="ECO:0008006" key="4">
    <source>
        <dbReference type="Google" id="ProtNLM"/>
    </source>
</evidence>
<sequence length="59" mass="6213">MVECCWVAGFFAAVSALASCRALATGTKTQLASSALSALNRALRILLKSLIIRRRSSAS</sequence>
<feature type="signal peptide" evidence="1">
    <location>
        <begin position="1"/>
        <end position="24"/>
    </location>
</feature>
<accession>A0A2U3KMX2</accession>
<organism evidence="2 3">
    <name type="scientific">Candidatus Sulfotelmatobacter kueseliae</name>
    <dbReference type="NCBI Taxonomy" id="2042962"/>
    <lineage>
        <taxon>Bacteria</taxon>
        <taxon>Pseudomonadati</taxon>
        <taxon>Acidobacteriota</taxon>
        <taxon>Terriglobia</taxon>
        <taxon>Terriglobales</taxon>
        <taxon>Candidatus Korobacteraceae</taxon>
        <taxon>Candidatus Sulfotelmatobacter</taxon>
    </lineage>
</organism>
<dbReference type="EMBL" id="OMOD01000127">
    <property type="protein sequence ID" value="SPF41002.1"/>
    <property type="molecule type" value="Genomic_DNA"/>
</dbReference>
<evidence type="ECO:0000313" key="2">
    <source>
        <dbReference type="EMBL" id="SPF41002.1"/>
    </source>
</evidence>
<evidence type="ECO:0000256" key="1">
    <source>
        <dbReference type="SAM" id="SignalP"/>
    </source>
</evidence>
<feature type="chain" id="PRO_5015414471" description="Secreted protein" evidence="1">
    <location>
        <begin position="25"/>
        <end position="59"/>
    </location>
</feature>
<evidence type="ECO:0000313" key="3">
    <source>
        <dbReference type="Proteomes" id="UP000238701"/>
    </source>
</evidence>
<dbReference type="AlphaFoldDB" id="A0A2U3KMX2"/>
<keyword evidence="1" id="KW-0732">Signal</keyword>
<dbReference type="Proteomes" id="UP000238701">
    <property type="component" value="Unassembled WGS sequence"/>
</dbReference>